<gene>
    <name evidence="1" type="ORF">SVUK_LOCUS3764</name>
</gene>
<dbReference type="EMBL" id="UYYB01009913">
    <property type="protein sequence ID" value="VDM68766.1"/>
    <property type="molecule type" value="Genomic_DNA"/>
</dbReference>
<reference evidence="1 2" key="1">
    <citation type="submission" date="2018-11" db="EMBL/GenBank/DDBJ databases">
        <authorList>
            <consortium name="Pathogen Informatics"/>
        </authorList>
    </citation>
    <scope>NUCLEOTIDE SEQUENCE [LARGE SCALE GENOMIC DNA]</scope>
</reference>
<evidence type="ECO:0000313" key="2">
    <source>
        <dbReference type="Proteomes" id="UP000270094"/>
    </source>
</evidence>
<name>A0A3P7IGS5_STRVU</name>
<proteinExistence type="predicted"/>
<accession>A0A3P7IGS5</accession>
<evidence type="ECO:0000313" key="1">
    <source>
        <dbReference type="EMBL" id="VDM68766.1"/>
    </source>
</evidence>
<dbReference type="AlphaFoldDB" id="A0A3P7IGS5"/>
<sequence length="55" mass="6443">MSRSGNQTDFEKGCCAESRRISEMVEKIEMKAYVVERVVEQLQITCKNYYEEVGF</sequence>
<dbReference type="Proteomes" id="UP000270094">
    <property type="component" value="Unassembled WGS sequence"/>
</dbReference>
<dbReference type="OrthoDB" id="10439082at2759"/>
<keyword evidence="2" id="KW-1185">Reference proteome</keyword>
<organism evidence="1 2">
    <name type="scientific">Strongylus vulgaris</name>
    <name type="common">Blood worm</name>
    <dbReference type="NCBI Taxonomy" id="40348"/>
    <lineage>
        <taxon>Eukaryota</taxon>
        <taxon>Metazoa</taxon>
        <taxon>Ecdysozoa</taxon>
        <taxon>Nematoda</taxon>
        <taxon>Chromadorea</taxon>
        <taxon>Rhabditida</taxon>
        <taxon>Rhabditina</taxon>
        <taxon>Rhabditomorpha</taxon>
        <taxon>Strongyloidea</taxon>
        <taxon>Strongylidae</taxon>
        <taxon>Strongylus</taxon>
    </lineage>
</organism>
<protein>
    <submittedName>
        <fullName evidence="1">Uncharacterized protein</fullName>
    </submittedName>
</protein>